<evidence type="ECO:0000313" key="2">
    <source>
        <dbReference type="Proteomes" id="UP001180724"/>
    </source>
</evidence>
<gene>
    <name evidence="1" type="ORF">RM812_00415</name>
</gene>
<accession>A0ABU3AFE8</accession>
<proteinExistence type="predicted"/>
<dbReference type="RefSeq" id="WP_311570630.1">
    <property type="nucleotide sequence ID" value="NZ_JAVRFH010000001.1"/>
</dbReference>
<comment type="caution">
    <text evidence="1">The sequence shown here is derived from an EMBL/GenBank/DDBJ whole genome shotgun (WGS) entry which is preliminary data.</text>
</comment>
<evidence type="ECO:0000313" key="1">
    <source>
        <dbReference type="EMBL" id="MDT0608714.1"/>
    </source>
</evidence>
<dbReference type="Proteomes" id="UP001180724">
    <property type="component" value="Unassembled WGS sequence"/>
</dbReference>
<sequence length="50" mass="5404">MPDRSPEPRRPGTGRVRALTAVTGTPDVHLTFTGGRPADLVNVNRFGFGR</sequence>
<protein>
    <submittedName>
        <fullName evidence="1">Uncharacterized protein</fullName>
    </submittedName>
</protein>
<name>A0ABU3AFE8_9ACTN</name>
<reference evidence="1" key="1">
    <citation type="submission" date="2024-05" db="EMBL/GenBank/DDBJ databases">
        <title>30 novel species of actinomycetes from the DSMZ collection.</title>
        <authorList>
            <person name="Nouioui I."/>
        </authorList>
    </citation>
    <scope>NUCLEOTIDE SEQUENCE</scope>
    <source>
        <strain evidence="1">DSM 40712</strain>
    </source>
</reference>
<organism evidence="1 2">
    <name type="scientific">Streptomyces lancefieldiae</name>
    <dbReference type="NCBI Taxonomy" id="3075520"/>
    <lineage>
        <taxon>Bacteria</taxon>
        <taxon>Bacillati</taxon>
        <taxon>Actinomycetota</taxon>
        <taxon>Actinomycetes</taxon>
        <taxon>Kitasatosporales</taxon>
        <taxon>Streptomycetaceae</taxon>
        <taxon>Streptomyces</taxon>
    </lineage>
</organism>
<dbReference type="EMBL" id="JAVRFH010000001">
    <property type="protein sequence ID" value="MDT0608714.1"/>
    <property type="molecule type" value="Genomic_DNA"/>
</dbReference>
<keyword evidence="2" id="KW-1185">Reference proteome</keyword>